<keyword evidence="3" id="KW-1185">Reference proteome</keyword>
<reference evidence="3" key="2">
    <citation type="submission" date="2015-05" db="EMBL/GenBank/DDBJ databases">
        <title>Complete genome sequence of Corynebacterium testudinoris DSM 44614, recovered from necrotic lesions in the mouth of a tortoise.</title>
        <authorList>
            <person name="Ruckert C."/>
            <person name="Albersmeier A."/>
            <person name="Winkler A."/>
            <person name="Tauch A."/>
        </authorList>
    </citation>
    <scope>NUCLEOTIDE SEQUENCE [LARGE SCALE GENOMIC DNA]</scope>
    <source>
        <strain evidence="3">DSM 44614</strain>
    </source>
</reference>
<organism evidence="2 3">
    <name type="scientific">Corynebacterium testudinoris</name>
    <dbReference type="NCBI Taxonomy" id="136857"/>
    <lineage>
        <taxon>Bacteria</taxon>
        <taxon>Bacillati</taxon>
        <taxon>Actinomycetota</taxon>
        <taxon>Actinomycetes</taxon>
        <taxon>Mycobacteriales</taxon>
        <taxon>Corynebacteriaceae</taxon>
        <taxon>Corynebacterium</taxon>
    </lineage>
</organism>
<dbReference type="GO" id="GO:0046464">
    <property type="term" value="P:acylglycerol catabolic process"/>
    <property type="evidence" value="ECO:0007669"/>
    <property type="project" value="TreeGrafter"/>
</dbReference>
<dbReference type="GO" id="GO:0016746">
    <property type="term" value="F:acyltransferase activity"/>
    <property type="evidence" value="ECO:0007669"/>
    <property type="project" value="UniProtKB-KW"/>
</dbReference>
<dbReference type="AlphaFoldDB" id="A0A0G3H6Q8"/>
<sequence length="318" mass="33670">MVYRAAFAVVLVLAAWKVLDVATTGPGVGHWRDAGAKQSYTRAYADVMAGLAKPTQTSDIATSFGTVRVLGWSGSQDDVPVLLLPGHSSGAPMWAENLPDWIGKRTVYALDPLGDAGFSLQDTPMASPQEQSRVISEVINGLGLGKVHVVGHSFGGAVAAQFAVDHPDQVASLALLEPVFVLKGVPASVYAWSAVLTLPTPQAWKDHALAAIGGTSVEDVRKRTPMSAMIDAASTGYSTALPTPKTLTDEQWQSLHMPIRLDIGGESNLAGGQEAADRLKSLQPSAAITVWPGGTHSLPMDRHANLDPDLLRFWNSVH</sequence>
<gene>
    <name evidence="2" type="ORF">CTEST_08120</name>
</gene>
<dbReference type="PRINTS" id="PR00111">
    <property type="entry name" value="ABHYDROLASE"/>
</dbReference>
<dbReference type="InterPro" id="IPR029058">
    <property type="entry name" value="AB_hydrolase_fold"/>
</dbReference>
<dbReference type="Proteomes" id="UP000035540">
    <property type="component" value="Chromosome"/>
</dbReference>
<evidence type="ECO:0000313" key="3">
    <source>
        <dbReference type="Proteomes" id="UP000035540"/>
    </source>
</evidence>
<keyword evidence="2" id="KW-0808">Transferase</keyword>
<accession>A0A0G3H6Q8</accession>
<dbReference type="KEGG" id="cted:CTEST_08120"/>
<dbReference type="InterPro" id="IPR000073">
    <property type="entry name" value="AB_hydrolase_1"/>
</dbReference>
<dbReference type="PANTHER" id="PTHR43798">
    <property type="entry name" value="MONOACYLGLYCEROL LIPASE"/>
    <property type="match status" value="1"/>
</dbReference>
<proteinExistence type="predicted"/>
<dbReference type="InterPro" id="IPR050266">
    <property type="entry name" value="AB_hydrolase_sf"/>
</dbReference>
<keyword evidence="2" id="KW-0012">Acyltransferase</keyword>
<reference evidence="2 3" key="1">
    <citation type="journal article" date="2015" name="Genome Announc.">
        <title>Complete Genome Sequence of the Type Strain Corynebacterium testudinoris DSM 44614, Recovered from Necrotic Lesions in the Mouth of a Tortoise.</title>
        <authorList>
            <person name="Ruckert C."/>
            <person name="Kriete M."/>
            <person name="Jaenicke S."/>
            <person name="Winkler A."/>
            <person name="Tauch A."/>
        </authorList>
    </citation>
    <scope>NUCLEOTIDE SEQUENCE [LARGE SCALE GENOMIC DNA]</scope>
    <source>
        <strain evidence="2 3">DSM 44614</strain>
    </source>
</reference>
<dbReference type="STRING" id="136857.CTEST_08120"/>
<name>A0A0G3H6Q8_9CORY</name>
<protein>
    <submittedName>
        <fullName evidence="2">Putative hydrolase or acyltransferase of alpha/beta superfamily</fullName>
    </submittedName>
</protein>
<dbReference type="Gene3D" id="3.40.50.1820">
    <property type="entry name" value="alpha/beta hydrolase"/>
    <property type="match status" value="1"/>
</dbReference>
<dbReference type="PANTHER" id="PTHR43798:SF33">
    <property type="entry name" value="HYDROLASE, PUTATIVE (AFU_ORTHOLOGUE AFUA_2G14860)-RELATED"/>
    <property type="match status" value="1"/>
</dbReference>
<dbReference type="GO" id="GO:0016020">
    <property type="term" value="C:membrane"/>
    <property type="evidence" value="ECO:0007669"/>
    <property type="project" value="TreeGrafter"/>
</dbReference>
<dbReference type="EMBL" id="CP011545">
    <property type="protein sequence ID" value="AKK09054.1"/>
    <property type="molecule type" value="Genomic_DNA"/>
</dbReference>
<dbReference type="GO" id="GO:0047372">
    <property type="term" value="F:monoacylglycerol lipase activity"/>
    <property type="evidence" value="ECO:0007669"/>
    <property type="project" value="TreeGrafter"/>
</dbReference>
<dbReference type="SUPFAM" id="SSF53474">
    <property type="entry name" value="alpha/beta-Hydrolases"/>
    <property type="match status" value="1"/>
</dbReference>
<feature type="domain" description="AB hydrolase-1" evidence="1">
    <location>
        <begin position="81"/>
        <end position="303"/>
    </location>
</feature>
<dbReference type="Pfam" id="PF12697">
    <property type="entry name" value="Abhydrolase_6"/>
    <property type="match status" value="1"/>
</dbReference>
<keyword evidence="2" id="KW-0378">Hydrolase</keyword>
<evidence type="ECO:0000259" key="1">
    <source>
        <dbReference type="Pfam" id="PF12697"/>
    </source>
</evidence>
<dbReference type="PATRIC" id="fig|136857.5.peg.1614"/>
<evidence type="ECO:0000313" key="2">
    <source>
        <dbReference type="EMBL" id="AKK09054.1"/>
    </source>
</evidence>